<evidence type="ECO:0000313" key="2">
    <source>
        <dbReference type="Proteomes" id="UP000182350"/>
    </source>
</evidence>
<dbReference type="RefSeq" id="WP_072325709.1">
    <property type="nucleotide sequence ID" value="NZ_FPJW01000004.1"/>
</dbReference>
<reference evidence="1 2" key="1">
    <citation type="submission" date="2016-11" db="EMBL/GenBank/DDBJ databases">
        <authorList>
            <person name="Jaros S."/>
            <person name="Januszkiewicz K."/>
            <person name="Wedrychowicz H."/>
        </authorList>
    </citation>
    <scope>NUCLEOTIDE SEQUENCE [LARGE SCALE GENOMIC DNA]</scope>
    <source>
        <strain evidence="1 2">DSM 21637</strain>
    </source>
</reference>
<dbReference type="InterPro" id="IPR018741">
    <property type="entry name" value="DUF2288"/>
</dbReference>
<accession>A0A1K1WPD2</accession>
<dbReference type="AlphaFoldDB" id="A0A1K1WPD2"/>
<evidence type="ECO:0008006" key="3">
    <source>
        <dbReference type="Google" id="ProtNLM"/>
    </source>
</evidence>
<organism evidence="1 2">
    <name type="scientific">Marinospirillum alkaliphilum DSM 21637</name>
    <dbReference type="NCBI Taxonomy" id="1122209"/>
    <lineage>
        <taxon>Bacteria</taxon>
        <taxon>Pseudomonadati</taxon>
        <taxon>Pseudomonadota</taxon>
        <taxon>Gammaproteobacteria</taxon>
        <taxon>Oceanospirillales</taxon>
        <taxon>Oceanospirillaceae</taxon>
        <taxon>Marinospirillum</taxon>
    </lineage>
</organism>
<dbReference type="OrthoDB" id="195194at2"/>
<keyword evidence="2" id="KW-1185">Reference proteome</keyword>
<name>A0A1K1WPD2_9GAMM</name>
<gene>
    <name evidence="1" type="ORF">SAMN02745752_01468</name>
</gene>
<dbReference type="EMBL" id="FPJW01000004">
    <property type="protein sequence ID" value="SFX38820.1"/>
    <property type="molecule type" value="Genomic_DNA"/>
</dbReference>
<dbReference type="Proteomes" id="UP000182350">
    <property type="component" value="Unassembled WGS sequence"/>
</dbReference>
<protein>
    <recommendedName>
        <fullName evidence="3">DUF2288 domain-containing protein</fullName>
    </recommendedName>
</protein>
<evidence type="ECO:0000313" key="1">
    <source>
        <dbReference type="EMBL" id="SFX38820.1"/>
    </source>
</evidence>
<sequence>MSQQAPDPKDPQLLRQKLALETARIGWRELEAHHARGVVVQVADQLDLVEVAMQLISDNKPQFEAWLASGEIGPVADADAHTWHHESAAVWALVVAPWVLVQQRGENEAAGKPASARLQ</sequence>
<dbReference type="Pfam" id="PF10052">
    <property type="entry name" value="DUF2288"/>
    <property type="match status" value="1"/>
</dbReference>
<dbReference type="STRING" id="1122209.SAMN02745752_01468"/>
<proteinExistence type="predicted"/>